<dbReference type="Proteomes" id="UP000271098">
    <property type="component" value="Unassembled WGS sequence"/>
</dbReference>
<name>A0A183DA01_9BILA</name>
<feature type="compositionally biased region" description="Low complexity" evidence="1">
    <location>
        <begin position="1"/>
        <end position="20"/>
    </location>
</feature>
<accession>A0A183DA01</accession>
<evidence type="ECO:0000313" key="2">
    <source>
        <dbReference type="EMBL" id="VDK51217.1"/>
    </source>
</evidence>
<protein>
    <submittedName>
        <fullName evidence="2 4">Uncharacterized protein</fullName>
    </submittedName>
</protein>
<reference evidence="2 3" key="2">
    <citation type="submission" date="2018-11" db="EMBL/GenBank/DDBJ databases">
        <authorList>
            <consortium name="Pathogen Informatics"/>
        </authorList>
    </citation>
    <scope>NUCLEOTIDE SEQUENCE [LARGE SCALE GENOMIC DNA]</scope>
</reference>
<feature type="compositionally biased region" description="Polar residues" evidence="1">
    <location>
        <begin position="151"/>
        <end position="166"/>
    </location>
</feature>
<feature type="compositionally biased region" description="Polar residues" evidence="1">
    <location>
        <begin position="39"/>
        <end position="52"/>
    </location>
</feature>
<proteinExistence type="predicted"/>
<feature type="region of interest" description="Disordered" evidence="1">
    <location>
        <begin position="144"/>
        <end position="175"/>
    </location>
</feature>
<feature type="compositionally biased region" description="Low complexity" evidence="1">
    <location>
        <begin position="84"/>
        <end position="93"/>
    </location>
</feature>
<organism evidence="4">
    <name type="scientific">Gongylonema pulchrum</name>
    <dbReference type="NCBI Taxonomy" id="637853"/>
    <lineage>
        <taxon>Eukaryota</taxon>
        <taxon>Metazoa</taxon>
        <taxon>Ecdysozoa</taxon>
        <taxon>Nematoda</taxon>
        <taxon>Chromadorea</taxon>
        <taxon>Rhabditida</taxon>
        <taxon>Spirurina</taxon>
        <taxon>Spiruromorpha</taxon>
        <taxon>Spiruroidea</taxon>
        <taxon>Gongylonematidae</taxon>
        <taxon>Gongylonema</taxon>
    </lineage>
</organism>
<reference evidence="4" key="1">
    <citation type="submission" date="2016-06" db="UniProtKB">
        <authorList>
            <consortium name="WormBaseParasite"/>
        </authorList>
    </citation>
    <scope>IDENTIFICATION</scope>
</reference>
<feature type="compositionally biased region" description="Low complexity" evidence="1">
    <location>
        <begin position="61"/>
        <end position="75"/>
    </location>
</feature>
<evidence type="ECO:0000313" key="3">
    <source>
        <dbReference type="Proteomes" id="UP000271098"/>
    </source>
</evidence>
<dbReference type="OrthoDB" id="5861587at2759"/>
<keyword evidence="3" id="KW-1185">Reference proteome</keyword>
<dbReference type="AlphaFoldDB" id="A0A183DA01"/>
<evidence type="ECO:0000256" key="1">
    <source>
        <dbReference type="SAM" id="MobiDB-lite"/>
    </source>
</evidence>
<dbReference type="EMBL" id="UYRT01011920">
    <property type="protein sequence ID" value="VDK51217.1"/>
    <property type="molecule type" value="Genomic_DNA"/>
</dbReference>
<sequence>MAMAPEASATAESSSSAPSTSKHRPYQDQRQKQSRNQQCLRPSQDYHQTPNNYHHHRQQQRQHYCQQNASSSKQQQQEEQKRPASASSSTFSSPKLTLRESLRESFRDLHMPRILSNLWKPASEISLVLEAMRYGSSPTYLLTHEPPPKTAPTTGRPSCTSKSTGNLAPKKRKRRKAIVTWQNYSPHHINKQIRY</sequence>
<feature type="region of interest" description="Disordered" evidence="1">
    <location>
        <begin position="1"/>
        <end position="96"/>
    </location>
</feature>
<dbReference type="WBParaSite" id="GPUH_0000554901-mRNA-1">
    <property type="protein sequence ID" value="GPUH_0000554901-mRNA-1"/>
    <property type="gene ID" value="GPUH_0000554901"/>
</dbReference>
<evidence type="ECO:0000313" key="4">
    <source>
        <dbReference type="WBParaSite" id="GPUH_0000554901-mRNA-1"/>
    </source>
</evidence>
<gene>
    <name evidence="2" type="ORF">GPUH_LOCUS5542</name>
</gene>